<dbReference type="PANTHER" id="PTHR46328:SF34">
    <property type="entry name" value="PROTEIN FAR1-RELATED SEQUENCE 5-LIKE"/>
    <property type="match status" value="1"/>
</dbReference>
<evidence type="ECO:0000256" key="1">
    <source>
        <dbReference type="SAM" id="MobiDB-lite"/>
    </source>
</evidence>
<feature type="compositionally biased region" description="Polar residues" evidence="1">
    <location>
        <begin position="57"/>
        <end position="68"/>
    </location>
</feature>
<dbReference type="Proteomes" id="UP000006591">
    <property type="component" value="Chromosome 7"/>
</dbReference>
<proteinExistence type="predicted"/>
<dbReference type="GO" id="GO:0003700">
    <property type="term" value="F:DNA-binding transcription factor activity"/>
    <property type="evidence" value="ECO:0007669"/>
    <property type="project" value="InterPro"/>
</dbReference>
<dbReference type="Pfam" id="PF03101">
    <property type="entry name" value="FAR1"/>
    <property type="match status" value="1"/>
</dbReference>
<dbReference type="Gramene" id="ONIVA07G07180.1">
    <property type="protein sequence ID" value="ONIVA07G07180.1"/>
    <property type="gene ID" value="ONIVA07G07180"/>
</dbReference>
<feature type="compositionally biased region" description="Basic residues" evidence="1">
    <location>
        <begin position="261"/>
        <end position="274"/>
    </location>
</feature>
<reference evidence="3" key="2">
    <citation type="submission" date="2018-04" db="EMBL/GenBank/DDBJ databases">
        <title>OnivRS2 (Oryza nivara Reference Sequence Version 2).</title>
        <authorList>
            <person name="Zhang J."/>
            <person name="Kudrna D."/>
            <person name="Lee S."/>
            <person name="Talag J."/>
            <person name="Rajasekar S."/>
            <person name="Welchert J."/>
            <person name="Hsing Y.-I."/>
            <person name="Wing R.A."/>
        </authorList>
    </citation>
    <scope>NUCLEOTIDE SEQUENCE [LARGE SCALE GENOMIC DNA]</scope>
    <source>
        <strain evidence="3">SL10</strain>
    </source>
</reference>
<reference evidence="3" key="1">
    <citation type="submission" date="2015-04" db="UniProtKB">
        <authorList>
            <consortium name="EnsemblPlants"/>
        </authorList>
    </citation>
    <scope>IDENTIFICATION</scope>
    <source>
        <strain evidence="3">SL10</strain>
    </source>
</reference>
<dbReference type="OMA" id="GYIHQQH"/>
<dbReference type="PROSITE" id="PS50811">
    <property type="entry name" value="WRKY"/>
    <property type="match status" value="1"/>
</dbReference>
<dbReference type="InterPro" id="IPR004330">
    <property type="entry name" value="FAR1_DNA_bnd_dom"/>
</dbReference>
<feature type="region of interest" description="Disordered" evidence="1">
    <location>
        <begin position="261"/>
        <end position="291"/>
    </location>
</feature>
<sequence>MGLPDTAHLQVSNLVAAAATEGKKKDTRRQQESTSPRRAAPPVAAGDELALAGATPQPYTCPSSSSARSLRWKESTGNTAVEDSEAGPCIPRVQAATGDYTPWLGQEFASEHEAYEFYRYYAWKLGFSVRREYANKSRKTGEITSRKFVCSREGFKAPDKRTNHTRTPQPDTRTGCHANLVIRRKNDTSKYEVYAFEAQHNHPLFIPSCANPLQRKLSDVQSSDADNSGSEFKACINDYEEEVELFTAWEAMISKYNLHSNRRKKKGRNAKSQRKSCIEKGLQKTKKVQPEQSPIQYTMLDATQPGNVLFQGLDISNPFPMGQLNYGGVQPQPGLCPSLPTVSRELGFAAYLSQPSSNSQHNQQKSTALLKVIVHICFNLQYNSWDKTGPVEDQINFSNSYQSVIEATKNSHLPGYIHQQHVHAMLRSTTS</sequence>
<dbReference type="EnsemblPlants" id="ONIVA07G07180.1">
    <property type="protein sequence ID" value="ONIVA07G07180.1"/>
    <property type="gene ID" value="ONIVA07G07180"/>
</dbReference>
<dbReference type="GO" id="GO:0043565">
    <property type="term" value="F:sequence-specific DNA binding"/>
    <property type="evidence" value="ECO:0007669"/>
    <property type="project" value="InterPro"/>
</dbReference>
<feature type="domain" description="WRKY" evidence="2">
    <location>
        <begin position="131"/>
        <end position="205"/>
    </location>
</feature>
<evidence type="ECO:0000313" key="4">
    <source>
        <dbReference type="Proteomes" id="UP000006591"/>
    </source>
</evidence>
<dbReference type="eggNOG" id="ENOG502RNT3">
    <property type="taxonomic scope" value="Eukaryota"/>
</dbReference>
<protein>
    <recommendedName>
        <fullName evidence="2">WRKY domain-containing protein</fullName>
    </recommendedName>
</protein>
<dbReference type="STRING" id="4536.A0A0E0HYL2"/>
<organism evidence="3">
    <name type="scientific">Oryza nivara</name>
    <name type="common">Indian wild rice</name>
    <name type="synonym">Oryza sativa f. spontanea</name>
    <dbReference type="NCBI Taxonomy" id="4536"/>
    <lineage>
        <taxon>Eukaryota</taxon>
        <taxon>Viridiplantae</taxon>
        <taxon>Streptophyta</taxon>
        <taxon>Embryophyta</taxon>
        <taxon>Tracheophyta</taxon>
        <taxon>Spermatophyta</taxon>
        <taxon>Magnoliopsida</taxon>
        <taxon>Liliopsida</taxon>
        <taxon>Poales</taxon>
        <taxon>Poaceae</taxon>
        <taxon>BOP clade</taxon>
        <taxon>Oryzoideae</taxon>
        <taxon>Oryzeae</taxon>
        <taxon>Oryzinae</taxon>
        <taxon>Oryza</taxon>
    </lineage>
</organism>
<name>A0A0E0HYL2_ORYNI</name>
<dbReference type="InterPro" id="IPR003657">
    <property type="entry name" value="WRKY_dom"/>
</dbReference>
<feature type="region of interest" description="Disordered" evidence="1">
    <location>
        <begin position="17"/>
        <end position="86"/>
    </location>
</feature>
<keyword evidence="4" id="KW-1185">Reference proteome</keyword>
<evidence type="ECO:0000313" key="3">
    <source>
        <dbReference type="EnsemblPlants" id="ONIVA07G07180.1"/>
    </source>
</evidence>
<accession>A0A0E0HYL2</accession>
<evidence type="ECO:0000259" key="2">
    <source>
        <dbReference type="PROSITE" id="PS50811"/>
    </source>
</evidence>
<dbReference type="PANTHER" id="PTHR46328">
    <property type="entry name" value="FAR-RED IMPAIRED RESPONSIVE (FAR1) FAMILY PROTEIN-RELATED"/>
    <property type="match status" value="1"/>
</dbReference>
<feature type="compositionally biased region" description="Basic and acidic residues" evidence="1">
    <location>
        <begin position="21"/>
        <end position="31"/>
    </location>
</feature>
<dbReference type="AlphaFoldDB" id="A0A0E0HYL2"/>